<dbReference type="PANTHER" id="PTHR11527">
    <property type="entry name" value="HEAT-SHOCK PROTEIN 20 FAMILY MEMBER"/>
    <property type="match status" value="1"/>
</dbReference>
<comment type="similarity">
    <text evidence="2 3">Belongs to the small heat shock protein (HSP20) family.</text>
</comment>
<protein>
    <submittedName>
        <fullName evidence="7">OLC1v1038826C1</fullName>
    </submittedName>
</protein>
<name>A0AAV1D2X7_OLDCO</name>
<dbReference type="Gene3D" id="2.60.40.790">
    <property type="match status" value="1"/>
</dbReference>
<dbReference type="SUPFAM" id="SSF49764">
    <property type="entry name" value="HSP20-like chaperones"/>
    <property type="match status" value="1"/>
</dbReference>
<dbReference type="EMBL" id="OX459121">
    <property type="protein sequence ID" value="CAI9101490.1"/>
    <property type="molecule type" value="Genomic_DNA"/>
</dbReference>
<evidence type="ECO:0000256" key="3">
    <source>
        <dbReference type="RuleBase" id="RU003616"/>
    </source>
</evidence>
<evidence type="ECO:0000259" key="6">
    <source>
        <dbReference type="PROSITE" id="PS01031"/>
    </source>
</evidence>
<dbReference type="AlphaFoldDB" id="A0AAV1D2X7"/>
<dbReference type="InterPro" id="IPR008978">
    <property type="entry name" value="HSP20-like_chaperone"/>
</dbReference>
<evidence type="ECO:0000256" key="1">
    <source>
        <dbReference type="ARBA" id="ARBA00023016"/>
    </source>
</evidence>
<proteinExistence type="inferred from homology"/>
<dbReference type="InterPro" id="IPR031107">
    <property type="entry name" value="Small_HSP"/>
</dbReference>
<gene>
    <name evidence="7" type="ORF">OLC1_LOCUS11069</name>
</gene>
<feature type="compositionally biased region" description="Polar residues" evidence="4">
    <location>
        <begin position="175"/>
        <end position="188"/>
    </location>
</feature>
<feature type="domain" description="SHSP" evidence="6">
    <location>
        <begin position="57"/>
        <end position="174"/>
    </location>
</feature>
<reference evidence="7" key="1">
    <citation type="submission" date="2023-03" db="EMBL/GenBank/DDBJ databases">
        <authorList>
            <person name="Julca I."/>
        </authorList>
    </citation>
    <scope>NUCLEOTIDE SEQUENCE</scope>
</reference>
<evidence type="ECO:0000256" key="5">
    <source>
        <dbReference type="SAM" id="SignalP"/>
    </source>
</evidence>
<evidence type="ECO:0000256" key="2">
    <source>
        <dbReference type="PROSITE-ProRule" id="PRU00285"/>
    </source>
</evidence>
<keyword evidence="1" id="KW-0346">Stress response</keyword>
<dbReference type="Pfam" id="PF00011">
    <property type="entry name" value="HSP20"/>
    <property type="match status" value="1"/>
</dbReference>
<sequence length="198" mass="22498">MAKVAVLMSFLVLAVLAALPTESLMPYNPRSIWDMILPPEDPFKILEQKPLTIPKPEVESLALARADWKETKAQHVISLDIPGMKKDEIKIEVDQENRVLTISGERKSEEEVEGDTWHRAERTVGKFWRQFRMPANSDWDRIQAYLHDGVLKIVVPKLAEEKKREPRVVSIAEATRSNENAGGSTNVNVKAKSQKDEM</sequence>
<feature type="chain" id="PRO_5043863820" evidence="5">
    <location>
        <begin position="18"/>
        <end position="198"/>
    </location>
</feature>
<keyword evidence="8" id="KW-1185">Reference proteome</keyword>
<dbReference type="PROSITE" id="PS01031">
    <property type="entry name" value="SHSP"/>
    <property type="match status" value="1"/>
</dbReference>
<evidence type="ECO:0000313" key="7">
    <source>
        <dbReference type="EMBL" id="CAI9101490.1"/>
    </source>
</evidence>
<keyword evidence="5" id="KW-0732">Signal</keyword>
<feature type="region of interest" description="Disordered" evidence="4">
    <location>
        <begin position="161"/>
        <end position="198"/>
    </location>
</feature>
<evidence type="ECO:0000313" key="8">
    <source>
        <dbReference type="Proteomes" id="UP001161247"/>
    </source>
</evidence>
<dbReference type="Proteomes" id="UP001161247">
    <property type="component" value="Chromosome 4"/>
</dbReference>
<evidence type="ECO:0000256" key="4">
    <source>
        <dbReference type="SAM" id="MobiDB-lite"/>
    </source>
</evidence>
<dbReference type="CDD" id="cd06472">
    <property type="entry name" value="ACD_ScHsp26_like"/>
    <property type="match status" value="1"/>
</dbReference>
<dbReference type="InterPro" id="IPR002068">
    <property type="entry name" value="A-crystallin/Hsp20_dom"/>
</dbReference>
<organism evidence="7 8">
    <name type="scientific">Oldenlandia corymbosa var. corymbosa</name>
    <dbReference type="NCBI Taxonomy" id="529605"/>
    <lineage>
        <taxon>Eukaryota</taxon>
        <taxon>Viridiplantae</taxon>
        <taxon>Streptophyta</taxon>
        <taxon>Embryophyta</taxon>
        <taxon>Tracheophyta</taxon>
        <taxon>Spermatophyta</taxon>
        <taxon>Magnoliopsida</taxon>
        <taxon>eudicotyledons</taxon>
        <taxon>Gunneridae</taxon>
        <taxon>Pentapetalae</taxon>
        <taxon>asterids</taxon>
        <taxon>lamiids</taxon>
        <taxon>Gentianales</taxon>
        <taxon>Rubiaceae</taxon>
        <taxon>Rubioideae</taxon>
        <taxon>Spermacoceae</taxon>
        <taxon>Hedyotis-Oldenlandia complex</taxon>
        <taxon>Oldenlandia</taxon>
    </lineage>
</organism>
<feature type="signal peptide" evidence="5">
    <location>
        <begin position="1"/>
        <end position="17"/>
    </location>
</feature>
<accession>A0AAV1D2X7</accession>